<evidence type="ECO:0000313" key="2">
    <source>
        <dbReference type="Proteomes" id="UP001185015"/>
    </source>
</evidence>
<gene>
    <name evidence="1" type="ORF">J2750_000830</name>
</gene>
<reference evidence="1 2" key="1">
    <citation type="submission" date="2023-07" db="EMBL/GenBank/DDBJ databases">
        <title>Genomic Encyclopedia of Type Strains, Phase IV (KMG-IV): sequencing the most valuable type-strain genomes for metagenomic binning, comparative biology and taxonomic classification.</title>
        <authorList>
            <person name="Goeker M."/>
        </authorList>
    </citation>
    <scope>NUCLEOTIDE SEQUENCE [LARGE SCALE GENOMIC DNA]</scope>
    <source>
        <strain evidence="1 2">DSM 17273</strain>
    </source>
</reference>
<dbReference type="AlphaFoldDB" id="A0AA90TYR0"/>
<dbReference type="Proteomes" id="UP001185015">
    <property type="component" value="Unassembled WGS sequence"/>
</dbReference>
<keyword evidence="2" id="KW-1185">Reference proteome</keyword>
<accession>A0AA90TYR0</accession>
<dbReference type="EMBL" id="JAVDQI010000002">
    <property type="protein sequence ID" value="MDR6222385.1"/>
    <property type="molecule type" value="Genomic_DNA"/>
</dbReference>
<protein>
    <submittedName>
        <fullName evidence="1">Glutamine amidotransferase-like uncharacterized protein</fullName>
    </submittedName>
</protein>
<name>A0AA90TYR0_9EURY</name>
<organism evidence="1 2">
    <name type="scientific">Methanococcoides alaskense</name>
    <dbReference type="NCBI Taxonomy" id="325778"/>
    <lineage>
        <taxon>Archaea</taxon>
        <taxon>Methanobacteriati</taxon>
        <taxon>Methanobacteriota</taxon>
        <taxon>Stenosarchaea group</taxon>
        <taxon>Methanomicrobia</taxon>
        <taxon>Methanosarcinales</taxon>
        <taxon>Methanosarcinaceae</taxon>
        <taxon>Methanococcoides</taxon>
    </lineage>
</organism>
<dbReference type="RefSeq" id="WP_270095827.1">
    <property type="nucleotide sequence ID" value="NZ_JAQFFK010000002.1"/>
</dbReference>
<keyword evidence="1" id="KW-0315">Glutamine amidotransferase</keyword>
<comment type="caution">
    <text evidence="1">The sequence shown here is derived from an EMBL/GenBank/DDBJ whole genome shotgun (WGS) entry which is preliminary data.</text>
</comment>
<evidence type="ECO:0000313" key="1">
    <source>
        <dbReference type="EMBL" id="MDR6222385.1"/>
    </source>
</evidence>
<sequence>MTDVMLLWDNPLLFEKLFTENGLKCQRVLSTSVGTPFLPPCKCVVIPTGFANPAYTKICPGIENNARSFERFVRSGGILVVFGALMPEYVHDWLPMRLTYIEKHGEVGLVQVSSHEVSCIADVQDNVECDGYYSETDGRVIIENSEGNAVLVVKEIGDGLVIATTIHEFPSSAFLKYISEKAKRSKI</sequence>
<proteinExistence type="predicted"/>